<evidence type="ECO:0000256" key="3">
    <source>
        <dbReference type="ARBA" id="ARBA00012528"/>
    </source>
</evidence>
<organism evidence="7 8">
    <name type="scientific">Pseudomonas cavernicola</name>
    <dbReference type="NCBI Taxonomy" id="2320866"/>
    <lineage>
        <taxon>Bacteria</taxon>
        <taxon>Pseudomonadati</taxon>
        <taxon>Pseudomonadota</taxon>
        <taxon>Gammaproteobacteria</taxon>
        <taxon>Pseudomonadales</taxon>
        <taxon>Pseudomonadaceae</taxon>
        <taxon>Pseudomonas</taxon>
    </lineage>
</organism>
<dbReference type="Proteomes" id="UP000284021">
    <property type="component" value="Unassembled WGS sequence"/>
</dbReference>
<dbReference type="InterPro" id="IPR000160">
    <property type="entry name" value="GGDEF_dom"/>
</dbReference>
<dbReference type="FunFam" id="3.30.70.270:FF:000001">
    <property type="entry name" value="Diguanylate cyclase domain protein"/>
    <property type="match status" value="1"/>
</dbReference>
<dbReference type="SUPFAM" id="SSF55073">
    <property type="entry name" value="Nucleotide cyclase"/>
    <property type="match status" value="1"/>
</dbReference>
<dbReference type="PANTHER" id="PTHR45138:SF9">
    <property type="entry name" value="DIGUANYLATE CYCLASE DGCM-RELATED"/>
    <property type="match status" value="1"/>
</dbReference>
<evidence type="ECO:0000259" key="6">
    <source>
        <dbReference type="PROSITE" id="PS50887"/>
    </source>
</evidence>
<evidence type="ECO:0000256" key="5">
    <source>
        <dbReference type="SAM" id="Phobius"/>
    </source>
</evidence>
<comment type="catalytic activity">
    <reaction evidence="4">
        <text>2 GTP = 3',3'-c-di-GMP + 2 diphosphate</text>
        <dbReference type="Rhea" id="RHEA:24898"/>
        <dbReference type="ChEBI" id="CHEBI:33019"/>
        <dbReference type="ChEBI" id="CHEBI:37565"/>
        <dbReference type="ChEBI" id="CHEBI:58805"/>
        <dbReference type="EC" id="2.7.7.65"/>
    </reaction>
</comment>
<reference evidence="7 8" key="1">
    <citation type="submission" date="2018-09" db="EMBL/GenBank/DDBJ databases">
        <authorList>
            <person name="Zhu H."/>
        </authorList>
    </citation>
    <scope>NUCLEOTIDE SEQUENCE [LARGE SCALE GENOMIC DNA]</scope>
    <source>
        <strain evidence="7 8">K1S02-6</strain>
    </source>
</reference>
<dbReference type="GO" id="GO:0005886">
    <property type="term" value="C:plasma membrane"/>
    <property type="evidence" value="ECO:0007669"/>
    <property type="project" value="UniProtKB-SubCell"/>
</dbReference>
<dbReference type="Pfam" id="PF00990">
    <property type="entry name" value="GGDEF"/>
    <property type="match status" value="1"/>
</dbReference>
<dbReference type="InterPro" id="IPR050469">
    <property type="entry name" value="Diguanylate_Cyclase"/>
</dbReference>
<name>A0A418XNW1_9PSED</name>
<evidence type="ECO:0000256" key="1">
    <source>
        <dbReference type="ARBA" id="ARBA00001946"/>
    </source>
</evidence>
<evidence type="ECO:0000313" key="7">
    <source>
        <dbReference type="EMBL" id="RJG14134.1"/>
    </source>
</evidence>
<feature type="transmembrane region" description="Helical" evidence="5">
    <location>
        <begin position="64"/>
        <end position="82"/>
    </location>
</feature>
<accession>A0A418XNW1</accession>
<dbReference type="AlphaFoldDB" id="A0A418XNW1"/>
<evidence type="ECO:0000256" key="2">
    <source>
        <dbReference type="ARBA" id="ARBA00004533"/>
    </source>
</evidence>
<comment type="subcellular location">
    <subcellularLocation>
        <location evidence="2">Cell inner membrane</location>
    </subcellularLocation>
</comment>
<keyword evidence="5" id="KW-1133">Transmembrane helix</keyword>
<feature type="domain" description="GGDEF" evidence="6">
    <location>
        <begin position="139"/>
        <end position="268"/>
    </location>
</feature>
<dbReference type="CDD" id="cd01949">
    <property type="entry name" value="GGDEF"/>
    <property type="match status" value="1"/>
</dbReference>
<dbReference type="PANTHER" id="PTHR45138">
    <property type="entry name" value="REGULATORY COMPONENTS OF SENSORY TRANSDUCTION SYSTEM"/>
    <property type="match status" value="1"/>
</dbReference>
<dbReference type="GO" id="GO:0052621">
    <property type="term" value="F:diguanylate cyclase activity"/>
    <property type="evidence" value="ECO:0007669"/>
    <property type="project" value="UniProtKB-EC"/>
</dbReference>
<comment type="caution">
    <text evidence="7">The sequence shown here is derived from an EMBL/GenBank/DDBJ whole genome shotgun (WGS) entry which is preliminary data.</text>
</comment>
<protein>
    <recommendedName>
        <fullName evidence="3">diguanylate cyclase</fullName>
        <ecNumber evidence="3">2.7.7.65</ecNumber>
    </recommendedName>
</protein>
<evidence type="ECO:0000313" key="8">
    <source>
        <dbReference type="Proteomes" id="UP000284021"/>
    </source>
</evidence>
<feature type="transmembrane region" description="Helical" evidence="5">
    <location>
        <begin position="32"/>
        <end position="52"/>
    </location>
</feature>
<keyword evidence="5" id="KW-0472">Membrane</keyword>
<gene>
    <name evidence="7" type="ORF">D3879_13260</name>
</gene>
<sequence length="268" mass="29552">MPGLVSSVGVLQLRPEFLGVHRNGAFRLNLAGFVRVGLFAAACYAVLIAVLLQQGAAVDLRVESIRALAFFVLMGGVSILGLEMSGLRDALQERNRDLQQALERIQHLAITDELTGLYNRRFAKDILGQQKALADRGTYGFVLCLIDLDLFKGVNDRYGHAGGDSVLCQLARLFEQAVRDVDFVARLGGEEFLLVLSRTDVAGAQQVLERLRQTLRGTSWQNCPELRLTLSVGVSRYCSVEPWEDTMQRADSALYQAKGNGRDQVVLL</sequence>
<comment type="cofactor">
    <cofactor evidence="1">
        <name>Mg(2+)</name>
        <dbReference type="ChEBI" id="CHEBI:18420"/>
    </cofactor>
</comment>
<dbReference type="SMART" id="SM00267">
    <property type="entry name" value="GGDEF"/>
    <property type="match status" value="1"/>
</dbReference>
<dbReference type="InterPro" id="IPR029787">
    <property type="entry name" value="Nucleotide_cyclase"/>
</dbReference>
<keyword evidence="5" id="KW-0812">Transmembrane</keyword>
<dbReference type="EC" id="2.7.7.65" evidence="3"/>
<evidence type="ECO:0000256" key="4">
    <source>
        <dbReference type="ARBA" id="ARBA00034247"/>
    </source>
</evidence>
<dbReference type="EMBL" id="QYUR01000002">
    <property type="protein sequence ID" value="RJG14134.1"/>
    <property type="molecule type" value="Genomic_DNA"/>
</dbReference>
<proteinExistence type="predicted"/>
<dbReference type="Gene3D" id="3.30.70.270">
    <property type="match status" value="1"/>
</dbReference>
<dbReference type="InterPro" id="IPR043128">
    <property type="entry name" value="Rev_trsase/Diguanyl_cyclase"/>
</dbReference>
<keyword evidence="8" id="KW-1185">Reference proteome</keyword>
<dbReference type="NCBIfam" id="TIGR00254">
    <property type="entry name" value="GGDEF"/>
    <property type="match status" value="1"/>
</dbReference>
<dbReference type="PROSITE" id="PS50887">
    <property type="entry name" value="GGDEF"/>
    <property type="match status" value="1"/>
</dbReference>